<dbReference type="EMBL" id="BAAAEU010000023">
    <property type="protein sequence ID" value="GAA0718537.1"/>
    <property type="molecule type" value="Genomic_DNA"/>
</dbReference>
<dbReference type="CDD" id="cd00383">
    <property type="entry name" value="trans_reg_C"/>
    <property type="match status" value="1"/>
</dbReference>
<dbReference type="Pfam" id="PF07676">
    <property type="entry name" value="PD40"/>
    <property type="match status" value="5"/>
</dbReference>
<dbReference type="InterPro" id="IPR011659">
    <property type="entry name" value="WD40"/>
</dbReference>
<gene>
    <name evidence="5" type="ORF">GCM10009105_26170</name>
</gene>
<dbReference type="Gene3D" id="1.10.10.10">
    <property type="entry name" value="Winged helix-like DNA-binding domain superfamily/Winged helix DNA-binding domain"/>
    <property type="match status" value="1"/>
</dbReference>
<dbReference type="Proteomes" id="UP001501523">
    <property type="component" value="Unassembled WGS sequence"/>
</dbReference>
<evidence type="ECO:0000256" key="2">
    <source>
        <dbReference type="ARBA" id="ARBA00023125"/>
    </source>
</evidence>
<dbReference type="Gene3D" id="2.120.10.30">
    <property type="entry name" value="TolB, C-terminal domain"/>
    <property type="match status" value="3"/>
</dbReference>
<dbReference type="RefSeq" id="WP_343791841.1">
    <property type="nucleotide sequence ID" value="NZ_BAAAEU010000023.1"/>
</dbReference>
<dbReference type="PROSITE" id="PS51755">
    <property type="entry name" value="OMPR_PHOB"/>
    <property type="match status" value="1"/>
</dbReference>
<reference evidence="5 6" key="1">
    <citation type="journal article" date="2019" name="Int. J. Syst. Evol. Microbiol.">
        <title>The Global Catalogue of Microorganisms (GCM) 10K type strain sequencing project: providing services to taxonomists for standard genome sequencing and annotation.</title>
        <authorList>
            <consortium name="The Broad Institute Genomics Platform"/>
            <consortium name="The Broad Institute Genome Sequencing Center for Infectious Disease"/>
            <person name="Wu L."/>
            <person name="Ma J."/>
        </authorList>
    </citation>
    <scope>NUCLEOTIDE SEQUENCE [LARGE SCALE GENOMIC DNA]</scope>
    <source>
        <strain evidence="5 6">JCM 15421</strain>
    </source>
</reference>
<dbReference type="Pfam" id="PF00486">
    <property type="entry name" value="Trans_reg_C"/>
    <property type="match status" value="1"/>
</dbReference>
<dbReference type="InterPro" id="IPR036388">
    <property type="entry name" value="WH-like_DNA-bd_sf"/>
</dbReference>
<accession>A0ABN1IP58</accession>
<name>A0ABN1IP58_9GAMM</name>
<keyword evidence="2 3" id="KW-0238">DNA-binding</keyword>
<dbReference type="InterPro" id="IPR016032">
    <property type="entry name" value="Sig_transdc_resp-reg_C-effctor"/>
</dbReference>
<proteinExistence type="inferred from homology"/>
<feature type="DNA-binding region" description="OmpR/PhoB-type" evidence="3">
    <location>
        <begin position="12"/>
        <end position="117"/>
    </location>
</feature>
<dbReference type="SUPFAM" id="SSF82171">
    <property type="entry name" value="DPP6 N-terminal domain-like"/>
    <property type="match status" value="2"/>
</dbReference>
<comment type="caution">
    <text evidence="5">The sequence shown here is derived from an EMBL/GenBank/DDBJ whole genome shotgun (WGS) entry which is preliminary data.</text>
</comment>
<keyword evidence="6" id="KW-1185">Reference proteome</keyword>
<evidence type="ECO:0000313" key="6">
    <source>
        <dbReference type="Proteomes" id="UP001501523"/>
    </source>
</evidence>
<protein>
    <submittedName>
        <fullName evidence="5">Winged helix-turn-helix domain-containing protein</fullName>
    </submittedName>
</protein>
<evidence type="ECO:0000256" key="1">
    <source>
        <dbReference type="ARBA" id="ARBA00009820"/>
    </source>
</evidence>
<evidence type="ECO:0000259" key="4">
    <source>
        <dbReference type="PROSITE" id="PS51755"/>
    </source>
</evidence>
<sequence length="747" mass="81606">MNLHVSPQRATDTLLARSNLRLRIGEHVIDVGALRIVTRPDFPRLTSKAVAVLIELVRHAGATVTRDELLDRVWTGRFPTPDVLTQAIKELRRAFVDDSKPPRYIETIPKVGYRLIAPVLVLDGPADSIFVENASLRSLNDSEDPAADARDETESAASRQPVPLRAWKWVVPSLLLVAVGLAVAVLAGRTLQPGDSAAPTWHVSDVHALTSDPGSEYRPHLSPDGTRVAFSIFDPETHVERLVVRTVEPSQLVHLSSGGTTIEALPAWSPDGTRIAFERLGPNYCEIFVASSLGGDEREVGTCQDFNYSYFDWTPDGRSLISAERPDGGKGGLTLFTWNLDAGEKHGLRYERAADAQDLDPHYSPDGRWIAFRRGVAPYSDLYLMSSAGGSVRQVTRISARIFGFTWTADGRTLIYSSDYLGPAALYAVDVESGRTQALGIGPAEFPHAARSGDAVVYEIIRAQQKLTAMSLRADAAPSRVLAPSTGSDYAPVLSPSGDRIVFTSDRSGQMQLWLHDRSSGSTVQLTEDAEMPVMSANWSADGKHLVALQRNASNKRLIEIELSSHRQRVLSAPDENVMYGMYGVDPDSYLFAVHTSGRNSGLIQLDHPGTPQETRKIIIPGVAYAQVDEKTRSLYYTTSAADGLFRRDLGGGADHFITSGPTLGLMNGWRLVDGRVWYLADLGVRTMTLHEFDPANGKDRAVAKLGALLEDLSFSVTPNHDAIIFTPVDVEDTDVGMFRLARTSGR</sequence>
<dbReference type="InterPro" id="IPR011042">
    <property type="entry name" value="6-blade_b-propeller_TolB-like"/>
</dbReference>
<organism evidence="5 6">
    <name type="scientific">Dokdonella soli</name>
    <dbReference type="NCBI Taxonomy" id="529810"/>
    <lineage>
        <taxon>Bacteria</taxon>
        <taxon>Pseudomonadati</taxon>
        <taxon>Pseudomonadota</taxon>
        <taxon>Gammaproteobacteria</taxon>
        <taxon>Lysobacterales</taxon>
        <taxon>Rhodanobacteraceae</taxon>
        <taxon>Dokdonella</taxon>
    </lineage>
</organism>
<feature type="domain" description="OmpR/PhoB-type" evidence="4">
    <location>
        <begin position="12"/>
        <end position="117"/>
    </location>
</feature>
<dbReference type="PANTHER" id="PTHR36842:SF1">
    <property type="entry name" value="PROTEIN TOLB"/>
    <property type="match status" value="1"/>
</dbReference>
<dbReference type="SMART" id="SM00862">
    <property type="entry name" value="Trans_reg_C"/>
    <property type="match status" value="1"/>
</dbReference>
<dbReference type="InterPro" id="IPR001867">
    <property type="entry name" value="OmpR/PhoB-type_DNA-bd"/>
</dbReference>
<evidence type="ECO:0000256" key="3">
    <source>
        <dbReference type="PROSITE-ProRule" id="PRU01091"/>
    </source>
</evidence>
<dbReference type="SUPFAM" id="SSF46894">
    <property type="entry name" value="C-terminal effector domain of the bipartite response regulators"/>
    <property type="match status" value="1"/>
</dbReference>
<dbReference type="PANTHER" id="PTHR36842">
    <property type="entry name" value="PROTEIN TOLB HOMOLOG"/>
    <property type="match status" value="1"/>
</dbReference>
<comment type="similarity">
    <text evidence="1">Belongs to the TolB family.</text>
</comment>
<evidence type="ECO:0000313" key="5">
    <source>
        <dbReference type="EMBL" id="GAA0718537.1"/>
    </source>
</evidence>